<dbReference type="GO" id="GO:0005829">
    <property type="term" value="C:cytosol"/>
    <property type="evidence" value="ECO:0007669"/>
    <property type="project" value="TreeGrafter"/>
</dbReference>
<dbReference type="InterPro" id="IPR000648">
    <property type="entry name" value="Oxysterol-bd"/>
</dbReference>
<organism evidence="1 2">
    <name type="scientific">Giardia muris</name>
    <dbReference type="NCBI Taxonomy" id="5742"/>
    <lineage>
        <taxon>Eukaryota</taxon>
        <taxon>Metamonada</taxon>
        <taxon>Diplomonadida</taxon>
        <taxon>Hexamitidae</taxon>
        <taxon>Giardiinae</taxon>
        <taxon>Giardia</taxon>
    </lineage>
</organism>
<dbReference type="GO" id="GO:0032934">
    <property type="term" value="F:sterol binding"/>
    <property type="evidence" value="ECO:0007669"/>
    <property type="project" value="TreeGrafter"/>
</dbReference>
<dbReference type="EMBL" id="VDLU01000001">
    <property type="protein sequence ID" value="TNJ30272.1"/>
    <property type="molecule type" value="Genomic_DNA"/>
</dbReference>
<dbReference type="VEuPathDB" id="GiardiaDB:GMRT_14189"/>
<comment type="caution">
    <text evidence="1">The sequence shown here is derived from an EMBL/GenBank/DDBJ whole genome shotgun (WGS) entry which is preliminary data.</text>
</comment>
<evidence type="ECO:0000313" key="1">
    <source>
        <dbReference type="EMBL" id="TNJ30272.1"/>
    </source>
</evidence>
<name>A0A4Z1SWT6_GIAMU</name>
<gene>
    <name evidence="1" type="ORF">GMRT_14189</name>
</gene>
<dbReference type="PANTHER" id="PTHR10972:SF148">
    <property type="entry name" value="OXYSTEROL-BINDING PROTEIN 9"/>
    <property type="match status" value="1"/>
</dbReference>
<dbReference type="AlphaFoldDB" id="A0A4Z1SWT6"/>
<dbReference type="Pfam" id="PF01237">
    <property type="entry name" value="Oxysterol_BP"/>
    <property type="match status" value="1"/>
</dbReference>
<keyword evidence="2" id="KW-1185">Reference proteome</keyword>
<dbReference type="InterPro" id="IPR037239">
    <property type="entry name" value="OSBP_sf"/>
</dbReference>
<dbReference type="GO" id="GO:0016020">
    <property type="term" value="C:membrane"/>
    <property type="evidence" value="ECO:0007669"/>
    <property type="project" value="TreeGrafter"/>
</dbReference>
<dbReference type="SUPFAM" id="SSF144000">
    <property type="entry name" value="Oxysterol-binding protein-like"/>
    <property type="match status" value="1"/>
</dbReference>
<evidence type="ECO:0000313" key="2">
    <source>
        <dbReference type="Proteomes" id="UP000315496"/>
    </source>
</evidence>
<protein>
    <submittedName>
        <fullName evidence="1">Oxysterol-binding protein</fullName>
    </submittedName>
</protein>
<proteinExistence type="predicted"/>
<dbReference type="OrthoDB" id="14833at2759"/>
<reference evidence="1 2" key="1">
    <citation type="submission" date="2019-05" db="EMBL/GenBank/DDBJ databases">
        <title>The compact genome of Giardia muris reveals important steps in the evolution of intestinal protozoan parasites.</title>
        <authorList>
            <person name="Xu F."/>
            <person name="Jimenez-Gonzalez A."/>
            <person name="Einarsson E."/>
            <person name="Astvaldsson A."/>
            <person name="Peirasmaki D."/>
            <person name="Eckmann L."/>
            <person name="Andersson J.O."/>
            <person name="Svard S.G."/>
            <person name="Jerlstrom-Hultqvist J."/>
        </authorList>
    </citation>
    <scope>NUCLEOTIDE SEQUENCE [LARGE SCALE GENOMIC DNA]</scope>
    <source>
        <strain evidence="1 2">Roberts-Thomson</strain>
    </source>
</reference>
<dbReference type="Gene3D" id="2.40.160.120">
    <property type="match status" value="1"/>
</dbReference>
<dbReference type="Proteomes" id="UP000315496">
    <property type="component" value="Chromosome 1"/>
</dbReference>
<sequence length="369" mass="41919">MLEESSSSSSEIEVAPLPNVMLTKNGRFFFSDEDVAAAQRQMAHSFMREMGRRLFTGKSIMNQSLPVVPIAWAPMTQSEQLARQLFFNLHLLEEAHDTSGVRRFSACVAYAMSSLYSSITDQRKAFNPMIGEGYEGSFMVTQAQTYRVDVVTEQVRNHPPTSFYTVRIPSICTIYGATVLEANIFMNRVRIVRGGKIRIVFEDGSPRTVEFQVPPFHLSGLLWGKRWGMFLTGFDVFGYHDSRQDLPLKDEQDKQDGQSESIVPCCSCNIYLGKRRDSNNMHGTITGFSEEIEVSGSWAGTLCIGDVEYNLLEKELSVLELKYPVSRYKLDGRMRPDLLHYVVGEIEEANKAKKALEERQRNDRTLRSE</sequence>
<accession>A0A4Z1SWT6</accession>
<dbReference type="PANTHER" id="PTHR10972">
    <property type="entry name" value="OXYSTEROL-BINDING PROTEIN-RELATED"/>
    <property type="match status" value="1"/>
</dbReference>